<organism evidence="1 2">
    <name type="scientific">Penicillium camemberti (strain FM 013)</name>
    <dbReference type="NCBI Taxonomy" id="1429867"/>
    <lineage>
        <taxon>Eukaryota</taxon>
        <taxon>Fungi</taxon>
        <taxon>Dikarya</taxon>
        <taxon>Ascomycota</taxon>
        <taxon>Pezizomycotina</taxon>
        <taxon>Eurotiomycetes</taxon>
        <taxon>Eurotiomycetidae</taxon>
        <taxon>Eurotiales</taxon>
        <taxon>Aspergillaceae</taxon>
        <taxon>Penicillium</taxon>
    </lineage>
</organism>
<dbReference type="EMBL" id="HG793134">
    <property type="protein sequence ID" value="CRL17362.1"/>
    <property type="molecule type" value="Genomic_DNA"/>
</dbReference>
<name>A0A0G4NTE3_PENC3</name>
<dbReference type="AlphaFoldDB" id="A0A0G4NTE3"/>
<evidence type="ECO:0000313" key="2">
    <source>
        <dbReference type="Proteomes" id="UP000053732"/>
    </source>
</evidence>
<protein>
    <submittedName>
        <fullName evidence="1">Str. FM013</fullName>
    </submittedName>
</protein>
<evidence type="ECO:0000313" key="1">
    <source>
        <dbReference type="EMBL" id="CRL17362.1"/>
    </source>
</evidence>
<proteinExistence type="predicted"/>
<reference evidence="1 2" key="1">
    <citation type="journal article" date="2014" name="Nat. Commun.">
        <title>Multiple recent horizontal transfers of a large genomic region in cheese making fungi.</title>
        <authorList>
            <person name="Cheeseman K."/>
            <person name="Ropars J."/>
            <person name="Renault P."/>
            <person name="Dupont J."/>
            <person name="Gouzy J."/>
            <person name="Branca A."/>
            <person name="Abraham A.L."/>
            <person name="Ceppi M."/>
            <person name="Conseiller E."/>
            <person name="Debuchy R."/>
            <person name="Malagnac F."/>
            <person name="Goarin A."/>
            <person name="Silar P."/>
            <person name="Lacoste S."/>
            <person name="Sallet E."/>
            <person name="Bensimon A."/>
            <person name="Giraud T."/>
            <person name="Brygoo Y."/>
        </authorList>
    </citation>
    <scope>NUCLEOTIDE SEQUENCE [LARGE SCALE GENOMIC DNA]</scope>
    <source>
        <strain evidence="2">FM 013</strain>
    </source>
</reference>
<sequence length="41" mass="4847">MKLAEPINRSNNEFVKEMHRVEAIPLENWTTKHNPLTIESK</sequence>
<accession>A0A0G4NTE3</accession>
<gene>
    <name evidence="1" type="ORF">PCAMFM013_S001g000322</name>
</gene>
<keyword evidence="2" id="KW-1185">Reference proteome</keyword>
<dbReference type="Proteomes" id="UP000053732">
    <property type="component" value="Unassembled WGS sequence"/>
</dbReference>